<proteinExistence type="predicted"/>
<dbReference type="Proteomes" id="UP000198297">
    <property type="component" value="Unassembled WGS sequence"/>
</dbReference>
<organism evidence="1 2">
    <name type="scientific">Halorubrum ezzemoulense</name>
    <name type="common">Halorubrum chaoviator</name>
    <dbReference type="NCBI Taxonomy" id="337243"/>
    <lineage>
        <taxon>Archaea</taxon>
        <taxon>Methanobacteriati</taxon>
        <taxon>Methanobacteriota</taxon>
        <taxon>Stenosarchaea group</taxon>
        <taxon>Halobacteria</taxon>
        <taxon>Halobacteriales</taxon>
        <taxon>Haloferacaceae</taxon>
        <taxon>Halorubrum</taxon>
    </lineage>
</organism>
<reference evidence="1 2" key="1">
    <citation type="submission" date="2017-06" db="EMBL/GenBank/DDBJ databases">
        <authorList>
            <person name="Kim H.J."/>
            <person name="Triplett B.A."/>
        </authorList>
    </citation>
    <scope>NUCLEOTIDE SEQUENCE [LARGE SCALE GENOMIC DNA]</scope>
    <source>
        <strain evidence="1 2">DSM 19316</strain>
    </source>
</reference>
<dbReference type="AlphaFoldDB" id="A0A238X3N4"/>
<name>A0A238X3N4_HALEZ</name>
<sequence length="34" mass="4019">MTYMRALACGKFKVTWTLYSDDFDCSLFLEELGY</sequence>
<evidence type="ECO:0000313" key="1">
    <source>
        <dbReference type="EMBL" id="SNR52459.1"/>
    </source>
</evidence>
<gene>
    <name evidence="1" type="ORF">SAMN06266787_10397</name>
</gene>
<accession>A0A238X3N4</accession>
<dbReference type="EMBL" id="FZNK01000003">
    <property type="protein sequence ID" value="SNR52459.1"/>
    <property type="molecule type" value="Genomic_DNA"/>
</dbReference>
<evidence type="ECO:0000313" key="2">
    <source>
        <dbReference type="Proteomes" id="UP000198297"/>
    </source>
</evidence>
<protein>
    <submittedName>
        <fullName evidence="1">Uncharacterized protein</fullName>
    </submittedName>
</protein>